<feature type="compositionally biased region" description="Polar residues" evidence="5">
    <location>
        <begin position="449"/>
        <end position="459"/>
    </location>
</feature>
<keyword evidence="8" id="KW-1185">Reference proteome</keyword>
<evidence type="ECO:0000313" key="7">
    <source>
        <dbReference type="EMBL" id="PPQ80821.1"/>
    </source>
</evidence>
<evidence type="ECO:0000256" key="1">
    <source>
        <dbReference type="ARBA" id="ARBA00004141"/>
    </source>
</evidence>
<dbReference type="Pfam" id="PF05653">
    <property type="entry name" value="Mg_trans_NIPA"/>
    <property type="match status" value="2"/>
</dbReference>
<dbReference type="PANTHER" id="PTHR12570">
    <property type="match status" value="1"/>
</dbReference>
<dbReference type="PANTHER" id="PTHR12570:SF86">
    <property type="entry name" value="ADR321CP"/>
    <property type="match status" value="1"/>
</dbReference>
<protein>
    <submittedName>
        <fullName evidence="7">Uncharacterized protein</fullName>
    </submittedName>
</protein>
<dbReference type="OrthoDB" id="2504919at2759"/>
<keyword evidence="3 6" id="KW-1133">Transmembrane helix</keyword>
<dbReference type="AlphaFoldDB" id="A0A409WQR2"/>
<dbReference type="Proteomes" id="UP000283269">
    <property type="component" value="Unassembled WGS sequence"/>
</dbReference>
<feature type="transmembrane region" description="Helical" evidence="6">
    <location>
        <begin position="53"/>
        <end position="74"/>
    </location>
</feature>
<keyword evidence="2 6" id="KW-0812">Transmembrane</keyword>
<evidence type="ECO:0000256" key="6">
    <source>
        <dbReference type="SAM" id="Phobius"/>
    </source>
</evidence>
<dbReference type="GO" id="GO:0016020">
    <property type="term" value="C:membrane"/>
    <property type="evidence" value="ECO:0007669"/>
    <property type="project" value="UniProtKB-SubCell"/>
</dbReference>
<feature type="region of interest" description="Disordered" evidence="5">
    <location>
        <begin position="403"/>
        <end position="533"/>
    </location>
</feature>
<comment type="caution">
    <text evidence="7">The sequence shown here is derived from an EMBL/GenBank/DDBJ whole genome shotgun (WGS) entry which is preliminary data.</text>
</comment>
<gene>
    <name evidence="7" type="ORF">CVT25_001946</name>
</gene>
<feature type="transmembrane region" description="Helical" evidence="6">
    <location>
        <begin position="256"/>
        <end position="277"/>
    </location>
</feature>
<name>A0A409WQR2_PSICY</name>
<evidence type="ECO:0000256" key="3">
    <source>
        <dbReference type="ARBA" id="ARBA00022989"/>
    </source>
</evidence>
<evidence type="ECO:0000313" key="8">
    <source>
        <dbReference type="Proteomes" id="UP000283269"/>
    </source>
</evidence>
<feature type="transmembrane region" description="Helical" evidence="6">
    <location>
        <begin position="107"/>
        <end position="127"/>
    </location>
</feature>
<proteinExistence type="predicted"/>
<dbReference type="SUPFAM" id="SSF103481">
    <property type="entry name" value="Multidrug resistance efflux transporter EmrE"/>
    <property type="match status" value="1"/>
</dbReference>
<dbReference type="InParanoid" id="A0A409WQR2"/>
<feature type="transmembrane region" description="Helical" evidence="6">
    <location>
        <begin position="6"/>
        <end position="29"/>
    </location>
</feature>
<feature type="transmembrane region" description="Helical" evidence="6">
    <location>
        <begin position="147"/>
        <end position="168"/>
    </location>
</feature>
<evidence type="ECO:0000256" key="4">
    <source>
        <dbReference type="ARBA" id="ARBA00023136"/>
    </source>
</evidence>
<dbReference type="InterPro" id="IPR008521">
    <property type="entry name" value="Mg_trans_NIPA"/>
</dbReference>
<evidence type="ECO:0000256" key="2">
    <source>
        <dbReference type="ARBA" id="ARBA00022692"/>
    </source>
</evidence>
<evidence type="ECO:0000256" key="5">
    <source>
        <dbReference type="SAM" id="MobiDB-lite"/>
    </source>
</evidence>
<feature type="transmembrane region" description="Helical" evidence="6">
    <location>
        <begin position="328"/>
        <end position="349"/>
    </location>
</feature>
<feature type="transmembrane region" description="Helical" evidence="6">
    <location>
        <begin position="297"/>
        <end position="316"/>
    </location>
</feature>
<feature type="compositionally biased region" description="Acidic residues" evidence="5">
    <location>
        <begin position="403"/>
        <end position="418"/>
    </location>
</feature>
<feature type="transmembrane region" description="Helical" evidence="6">
    <location>
        <begin position="355"/>
        <end position="377"/>
    </location>
</feature>
<dbReference type="GO" id="GO:0015095">
    <property type="term" value="F:magnesium ion transmembrane transporter activity"/>
    <property type="evidence" value="ECO:0007669"/>
    <property type="project" value="InterPro"/>
</dbReference>
<accession>A0A409WQR2</accession>
<organism evidence="7 8">
    <name type="scientific">Psilocybe cyanescens</name>
    <dbReference type="NCBI Taxonomy" id="93625"/>
    <lineage>
        <taxon>Eukaryota</taxon>
        <taxon>Fungi</taxon>
        <taxon>Dikarya</taxon>
        <taxon>Basidiomycota</taxon>
        <taxon>Agaricomycotina</taxon>
        <taxon>Agaricomycetes</taxon>
        <taxon>Agaricomycetidae</taxon>
        <taxon>Agaricales</taxon>
        <taxon>Agaricineae</taxon>
        <taxon>Strophariaceae</taxon>
        <taxon>Psilocybe</taxon>
    </lineage>
</organism>
<comment type="subcellular location">
    <subcellularLocation>
        <location evidence="1">Membrane</location>
        <topology evidence="1">Multi-pass membrane protein</topology>
    </subcellularLocation>
</comment>
<dbReference type="InterPro" id="IPR037185">
    <property type="entry name" value="EmrE-like"/>
</dbReference>
<dbReference type="EMBL" id="NHYD01003307">
    <property type="protein sequence ID" value="PPQ80821.1"/>
    <property type="molecule type" value="Genomic_DNA"/>
</dbReference>
<feature type="transmembrane region" description="Helical" evidence="6">
    <location>
        <begin position="80"/>
        <end position="100"/>
    </location>
</feature>
<keyword evidence="4 6" id="KW-0472">Membrane</keyword>
<reference evidence="7 8" key="1">
    <citation type="journal article" date="2018" name="Evol. Lett.">
        <title>Horizontal gene cluster transfer increased hallucinogenic mushroom diversity.</title>
        <authorList>
            <person name="Reynolds H.T."/>
            <person name="Vijayakumar V."/>
            <person name="Gluck-Thaler E."/>
            <person name="Korotkin H.B."/>
            <person name="Matheny P.B."/>
            <person name="Slot J.C."/>
        </authorList>
    </citation>
    <scope>NUCLEOTIDE SEQUENCE [LARGE SCALE GENOMIC DNA]</scope>
    <source>
        <strain evidence="7 8">2631</strain>
    </source>
</reference>
<sequence>MLTANHISIPLGIIIGLLASFVQSLGLTIQRKSHVVNQSLPEHRQRVEHRRPLWLLGFAVFISSNVIGSFVQIASLPVVILAPLGAVSLLWNAFFARLLLGDVFSPWMILGTILIAGGAILIAFFGIVPEQTRSLEDLLHLFRRPAFIVYFSILGVAVFICLVITHLTEYSISRRLEKDVTPDSPSNFSPPSSAIHLPTHSTHTTTGLTETIDDTLLPHERTPLVDPKVLAGSSRTNSPHNDIQDLTIRSINRTRLLLAISYASFSGIISGMCLLFAKSGVELLLLTLGGSNQFWRWEAWVLVLGLIIFAMLQLWYLHKALILADPTLVCPSAFCFYNLSSIVNGLVYFDQFSLIPPLHLGLVVLGIVVLLGGVWVVSIQSGGGGVDVGAWNEESIKLTGEDEALYSEPDDADADNEASEGLTMSDQPNGSHPRPGIGPLAMERETRSESYLPNITDSTPVGLGIDMGSPDSMAGKPQSSISIPSTRRRADSQLYSSPRTPSRHSKRKPTADVNVSPSSVHHHHGHSRTMSYPHPHVLPSPPLGSVSTLGPGFQIGLSPLSPGFTITPLERRRRPSAMGLGGPSLADVANQVLSNEQGRRRTVSEGGVTRTAVGANEDTSAENNDDVTRDDIHAGNGRKRWKWLRHIFTGND</sequence>